<name>A0ABY0FNR9_9PLEO</name>
<dbReference type="Gene3D" id="3.80.10.10">
    <property type="entry name" value="Ribonuclease Inhibitor"/>
    <property type="match status" value="1"/>
</dbReference>
<gene>
    <name evidence="1" type="ORF">AA0119_g13393</name>
</gene>
<proteinExistence type="predicted"/>
<evidence type="ECO:0000313" key="1">
    <source>
        <dbReference type="EMBL" id="RYN82584.1"/>
    </source>
</evidence>
<protein>
    <recommendedName>
        <fullName evidence="3">F-box domain-containing protein</fullName>
    </recommendedName>
</protein>
<evidence type="ECO:0008006" key="3">
    <source>
        <dbReference type="Google" id="ProtNLM"/>
    </source>
</evidence>
<reference evidence="2" key="1">
    <citation type="journal article" date="2019" name="bioRxiv">
        <title>Genomics, evolutionary history and diagnostics of the Alternaria alternata species group including apple and Asian pear pathotypes.</title>
        <authorList>
            <person name="Armitage A.D."/>
            <person name="Cockerton H.M."/>
            <person name="Sreenivasaprasad S."/>
            <person name="Woodhall J.W."/>
            <person name="Lane C.R."/>
            <person name="Harrison R.J."/>
            <person name="Clarkson J.P."/>
        </authorList>
    </citation>
    <scope>NUCLEOTIDE SEQUENCE [LARGE SCALE GENOMIC DNA]</scope>
    <source>
        <strain evidence="2">FERA 635</strain>
    </source>
</reference>
<accession>A0ABY0FNR9</accession>
<dbReference type="Proteomes" id="UP000293195">
    <property type="component" value="Unassembled WGS sequence"/>
</dbReference>
<organism evidence="1 2">
    <name type="scientific">Alternaria tenuissima</name>
    <dbReference type="NCBI Taxonomy" id="119927"/>
    <lineage>
        <taxon>Eukaryota</taxon>
        <taxon>Fungi</taxon>
        <taxon>Dikarya</taxon>
        <taxon>Ascomycota</taxon>
        <taxon>Pezizomycotina</taxon>
        <taxon>Dothideomycetes</taxon>
        <taxon>Pleosporomycetidae</taxon>
        <taxon>Pleosporales</taxon>
        <taxon>Pleosporineae</taxon>
        <taxon>Pleosporaceae</taxon>
        <taxon>Alternaria</taxon>
        <taxon>Alternaria sect. Alternaria</taxon>
        <taxon>Alternaria alternata complex</taxon>
    </lineage>
</organism>
<keyword evidence="2" id="KW-1185">Reference proteome</keyword>
<sequence>MRRTSTKSSPVFLPIEILFIIISYSELPDWKHFRLVNKACEGFATSLCFEIVTFDTSQASVHRLDGIASSNHLVRKVQTLILQRPKPMREFYRPDDFEDALDLVDDPKVSSSSFNGGDDQDHTHEDIMSYDEWLQYSKSQKKRIHNGYKKDYDDVYGRINLLLPTLSPHRRGFSYRELLQSMIGSFQMKDDGFSTKLGDTLSTFTEVTTFKHKPAFLSEDRWVTRWGRLRFETVNILDDSYREDCREDDDMDALHLLCALKALRLAKSSLKKLSTIVFHAEGPVFWDALRLRGLWEGHGEVRESRSFSQNAMELKADGKLIPQNLAQHRKHAKQVSIMENVLRDLTYLDCTVCADAINGDLLKAAGRFFQYLQCCQKLKRVRLTFGKRTCGTFYNPNSQHFPSSMDGPNKLLTLLTNCKPWSNLEELNLEIATTEPILLRFLESFSPTLHYLTLSTVTLAPSQGTWDTALPNIATSLTNLRELDLESLSDFSSDGKQRYLFNREAEEWNGKIVHYIDYKDSMISQLLQSKKLPEPDPKLFLKEYT</sequence>
<dbReference type="InterPro" id="IPR032675">
    <property type="entry name" value="LRR_dom_sf"/>
</dbReference>
<evidence type="ECO:0000313" key="2">
    <source>
        <dbReference type="Proteomes" id="UP000293195"/>
    </source>
</evidence>
<comment type="caution">
    <text evidence="1">The sequence shown here is derived from an EMBL/GenBank/DDBJ whole genome shotgun (WGS) entry which is preliminary data.</text>
</comment>
<dbReference type="SUPFAM" id="SSF52047">
    <property type="entry name" value="RNI-like"/>
    <property type="match status" value="1"/>
</dbReference>
<dbReference type="EMBL" id="PDXF01000232">
    <property type="protein sequence ID" value="RYN82584.1"/>
    <property type="molecule type" value="Genomic_DNA"/>
</dbReference>